<dbReference type="InterPro" id="IPR002035">
    <property type="entry name" value="VWF_A"/>
</dbReference>
<accession>A0A6S6T919</accession>
<dbReference type="SUPFAM" id="SSF53300">
    <property type="entry name" value="vWA-like"/>
    <property type="match status" value="2"/>
</dbReference>
<dbReference type="Gene3D" id="2.60.120.260">
    <property type="entry name" value="Galactose-binding domain-like"/>
    <property type="match status" value="1"/>
</dbReference>
<feature type="chain" id="PRO_5027701341" description="VWFA domain-containing protein" evidence="1">
    <location>
        <begin position="20"/>
        <end position="1653"/>
    </location>
</feature>
<feature type="signal peptide" evidence="1">
    <location>
        <begin position="1"/>
        <end position="19"/>
    </location>
</feature>
<dbReference type="Gene3D" id="2.60.120.380">
    <property type="match status" value="5"/>
</dbReference>
<protein>
    <recommendedName>
        <fullName evidence="2">VWFA domain-containing protein</fullName>
    </recommendedName>
</protein>
<dbReference type="InterPro" id="IPR013783">
    <property type="entry name" value="Ig-like_fold"/>
</dbReference>
<dbReference type="PROSITE" id="PS50234">
    <property type="entry name" value="VWFA"/>
    <property type="match status" value="1"/>
</dbReference>
<dbReference type="SMART" id="SM00327">
    <property type="entry name" value="VWA"/>
    <property type="match status" value="1"/>
</dbReference>
<sequence length="1653" mass="187955">MQKLILLFTLLFFTFSAWAMPPSFYEIEPNNSPVEANSFSGEMVLTGKISQANQDAFMWEIKEEETLYDWNIELVGAANAMTRMDMMHVVFTADGKEVEDYQKFFSFGTRTGNKPVYLRNLLLKKGNYLLALSSNATDEQSYQIIITKNKKASSKIEESSQKRATRVNLSSNDYNYYHYNFEKPTAWFEFKIDKKNHLKLWTIKGISTLGHQVKIKLLDEANKEIAQSQSNKFGKFTLENLELDEGKYYLKSTGEKEALHHAVKIFSTSEQSIDENEIEPNNNLRTANAINYKKTIHGKIDKKGEYDYFTFSIPEKFEDKVFDIEVAMTNKESYFYLENAKGKRIQEQKNDANMSMKNLQLKSDEVYYVVLSNRNDNTSYHFKFSDFRDPIAKQEVEPNNDLHHAQRVVLEKEITGYFQGDEDDCFSFNIEEPNKLWSITALGEKLERLELFKGLLTRRLLSLSTPKEKKLTLKNLLLLAGNYRTCLEGKNGAYRFSVNETSLNELNISSLKGIEHEPNQNKTQTNELNFEQPIKGVVEHESNEDYFHFTLKNSERIRLTATPPKEGDVRMKLMSDLDTQKAYPDIGKPSVIEGVYPMGRYIIDLWSKKASYGLYDLKLERLDFFESNASKLDLDLKLKNRNDRVTAYSDVGQKMNFSVEVKSLEDAKLTISTHVSDGSWKVEHNQTVNVKNNETKSVPFTLSIPKTVDQTPVVTSIKFENSKGSFQTISFTLNPTESATPLNPYEDWGMPNSMVGGLNVARLDLGAKRVLEHQETEEGYVPKVMVRTHLLFDNFVYQGKGFHLYAGRKNTDENVTIELAGSKASDIVGVILNPIGEGNKKYQLKDFSISLSEDGKTYTKVYHGILGLEPNDQTFAFDKLYKAKYARLTLHNSYENKSKGNIALGEWKVIAKQESVQGIKPFNIANPDFGGHVIKSSHYLGMDWDRTLLTLKKETSGSPYLYEKDKELSWVVGFKNERMAKITDLTWEEVKKSKPDAYMKKIKIFISTSTPNGPWEAMPLWNKNETEASTYHFEKPTWARYVKFVFEIEKDGRYALPETLQIMEEKPSAEYGSILGEWGEKTHHSFYEYQQEKMLTSIEVITGNETKEKAFALEMNQSIQGRVSVAKHEEDWYKVVVPKGHNQFHPTFAGKGSVEVEYALFDAQNNTIAPSKVLKNPLQHDVWFELEAGTYYLNVKQPPISVVFAWDNSGSVSPYHEQIFSAVNNYTQTIQAKIDAVNLLCFNQQNKFILSDFSDQPAQIQSIFNNFDRACSDSDAERPLRISSEALQKREGTKGVIIIGDAVGSRDQKLWSVLEEVKPKVFSIRVQSQYQDNKLYEGIMQSWSRVNNGTYNMVTNGVELYQAINQASAILRRPVYYTLQAQTSYVRPLGDGSLKVVPSPRQKVNKDFAIELILDASGSMLKRIEGKRRIAIAKEVLQKAVTDIIPAKTQVALRVFGHKKADSCRTDLEISLQALNVKKTSNIISKINAKNLAKTPIADSLAKVADDLKSINGKKVVILVTDGEETCDGDPAKEIQTLKDKGIDVRINIVGFAIDNEALKAEFKSWATLGDGAYFEANDQKSLDEAVKKALQVPYKVYNQNKELVASGVVGDEALKLKGGTYKVVIESSPQQTFEEVQIIGEQLKQVMLKDEK</sequence>
<dbReference type="EMBL" id="CACVAX010000043">
    <property type="protein sequence ID" value="CAA6815803.1"/>
    <property type="molecule type" value="Genomic_DNA"/>
</dbReference>
<proteinExistence type="predicted"/>
<reference evidence="3" key="1">
    <citation type="submission" date="2020-01" db="EMBL/GenBank/DDBJ databases">
        <authorList>
            <person name="Meier V. D."/>
            <person name="Meier V D."/>
        </authorList>
    </citation>
    <scope>NUCLEOTIDE SEQUENCE</scope>
    <source>
        <strain evidence="3">HLG_WM_MAG_04</strain>
    </source>
</reference>
<dbReference type="Gene3D" id="2.60.40.10">
    <property type="entry name" value="Immunoglobulins"/>
    <property type="match status" value="1"/>
</dbReference>
<gene>
    <name evidence="3" type="ORF">HELGO_WM6875</name>
</gene>
<organism evidence="3">
    <name type="scientific">uncultured Sulfurovum sp</name>
    <dbReference type="NCBI Taxonomy" id="269237"/>
    <lineage>
        <taxon>Bacteria</taxon>
        <taxon>Pseudomonadati</taxon>
        <taxon>Campylobacterota</taxon>
        <taxon>Epsilonproteobacteria</taxon>
        <taxon>Campylobacterales</taxon>
        <taxon>Sulfurovaceae</taxon>
        <taxon>Sulfurovum</taxon>
        <taxon>environmental samples</taxon>
    </lineage>
</organism>
<evidence type="ECO:0000256" key="1">
    <source>
        <dbReference type="SAM" id="SignalP"/>
    </source>
</evidence>
<dbReference type="SUPFAM" id="SSF49785">
    <property type="entry name" value="Galactose-binding domain-like"/>
    <property type="match status" value="1"/>
</dbReference>
<dbReference type="InterPro" id="IPR036465">
    <property type="entry name" value="vWFA_dom_sf"/>
</dbReference>
<dbReference type="SUPFAM" id="SSF89260">
    <property type="entry name" value="Collagen-binding domain"/>
    <property type="match status" value="1"/>
</dbReference>
<feature type="domain" description="VWFA" evidence="2">
    <location>
        <begin position="1409"/>
        <end position="1591"/>
    </location>
</feature>
<evidence type="ECO:0000313" key="3">
    <source>
        <dbReference type="EMBL" id="CAA6815803.1"/>
    </source>
</evidence>
<dbReference type="Pfam" id="PF00092">
    <property type="entry name" value="VWA"/>
    <property type="match status" value="1"/>
</dbReference>
<dbReference type="Gene3D" id="3.40.50.410">
    <property type="entry name" value="von Willebrand factor, type A domain"/>
    <property type="match status" value="1"/>
</dbReference>
<name>A0A6S6T919_9BACT</name>
<dbReference type="InterPro" id="IPR008979">
    <property type="entry name" value="Galactose-bd-like_sf"/>
</dbReference>
<keyword evidence="1" id="KW-0732">Signal</keyword>
<evidence type="ECO:0000259" key="2">
    <source>
        <dbReference type="PROSITE" id="PS50234"/>
    </source>
</evidence>